<accession>A0A437LHZ4</accession>
<protein>
    <submittedName>
        <fullName evidence="1">Uncharacterized protein</fullName>
    </submittedName>
</protein>
<dbReference type="AlphaFoldDB" id="A0A437LHZ4"/>
<name>A0A437LHZ4_9BURK</name>
<evidence type="ECO:0000313" key="2">
    <source>
        <dbReference type="Proteomes" id="UP000288587"/>
    </source>
</evidence>
<sequence length="159" mass="17259">MPQSNLASQVIAEAVSLMRAQAFPLFTFALYFDHESEALSVCADTEENSSQTVTAINQYNAKHFHRYVAEGDIQMAKLWQANLGRSLSLGDFSMVNLARTPASGVAQSDEFFLSLVHSVIAHEATILALSPTPERVVFACSGMTDEVAFVWSADGGTHT</sequence>
<dbReference type="Proteomes" id="UP000288587">
    <property type="component" value="Unassembled WGS sequence"/>
</dbReference>
<dbReference type="RefSeq" id="WP_127683401.1">
    <property type="nucleotide sequence ID" value="NZ_SACM01000003.1"/>
</dbReference>
<reference evidence="1 2" key="1">
    <citation type="submission" date="2019-01" db="EMBL/GenBank/DDBJ databases">
        <authorList>
            <person name="Chen W.-M."/>
        </authorList>
    </citation>
    <scope>NUCLEOTIDE SEQUENCE [LARGE SCALE GENOMIC DNA]</scope>
    <source>
        <strain evidence="1 2">CCP-18</strain>
    </source>
</reference>
<dbReference type="OrthoDB" id="8702505at2"/>
<proteinExistence type="predicted"/>
<comment type="caution">
    <text evidence="1">The sequence shown here is derived from an EMBL/GenBank/DDBJ whole genome shotgun (WGS) entry which is preliminary data.</text>
</comment>
<evidence type="ECO:0000313" key="1">
    <source>
        <dbReference type="EMBL" id="RVT84999.1"/>
    </source>
</evidence>
<gene>
    <name evidence="1" type="ORF">EOD73_12845</name>
</gene>
<organism evidence="1 2">
    <name type="scientific">Inhella crocodyli</name>
    <dbReference type="NCBI Taxonomy" id="2499851"/>
    <lineage>
        <taxon>Bacteria</taxon>
        <taxon>Pseudomonadati</taxon>
        <taxon>Pseudomonadota</taxon>
        <taxon>Betaproteobacteria</taxon>
        <taxon>Burkholderiales</taxon>
        <taxon>Sphaerotilaceae</taxon>
        <taxon>Inhella</taxon>
    </lineage>
</organism>
<keyword evidence="2" id="KW-1185">Reference proteome</keyword>
<dbReference type="EMBL" id="SACM01000003">
    <property type="protein sequence ID" value="RVT84999.1"/>
    <property type="molecule type" value="Genomic_DNA"/>
</dbReference>